<comment type="caution">
    <text evidence="1">The sequence shown here is derived from an EMBL/GenBank/DDBJ whole genome shotgun (WGS) entry which is preliminary data.</text>
</comment>
<dbReference type="AlphaFoldDB" id="A0AAW6LS19"/>
<accession>A0AAW6LS19</accession>
<dbReference type="Proteomes" id="UP001217325">
    <property type="component" value="Unassembled WGS sequence"/>
</dbReference>
<evidence type="ECO:0000313" key="2">
    <source>
        <dbReference type="Proteomes" id="UP001217325"/>
    </source>
</evidence>
<name>A0AAW6LS19_RHOSG</name>
<gene>
    <name evidence="1" type="ORF">PXH69_28920</name>
</gene>
<protein>
    <submittedName>
        <fullName evidence="1">Uncharacterized protein</fullName>
    </submittedName>
</protein>
<dbReference type="EMBL" id="JARDXE010000023">
    <property type="protein sequence ID" value="MDE8649001.1"/>
    <property type="molecule type" value="Genomic_DNA"/>
</dbReference>
<organism evidence="1 2">
    <name type="scientific">Rhodococcus qingshengii</name>
    <dbReference type="NCBI Taxonomy" id="334542"/>
    <lineage>
        <taxon>Bacteria</taxon>
        <taxon>Bacillati</taxon>
        <taxon>Actinomycetota</taxon>
        <taxon>Actinomycetes</taxon>
        <taxon>Mycobacteriales</taxon>
        <taxon>Nocardiaceae</taxon>
        <taxon>Rhodococcus</taxon>
        <taxon>Rhodococcus erythropolis group</taxon>
    </lineage>
</organism>
<sequence>MGYYVSSRGGIDLPEASLDAVWADLVAAAAENRVDLADADNWRAEFGVEGMIAVVIAAAIGSDCPRETWERGGNESTVHLEVWGDGDVGEAMEVLSIVAAGGGTGVIHSDSDGSKWRWRLEDGEAHDETGRTCYGDEVDATAWVVQLQRPGQGALDRVAVVASEAAATAQLAAWVRHDYPEWNQSGERGADPIDSQSDAAVLEAMSVIGGGIGNHMIRIGDMVQNVPAIPIERQTR</sequence>
<proteinExistence type="predicted"/>
<dbReference type="RefSeq" id="WP_275232715.1">
    <property type="nucleotide sequence ID" value="NZ_JARDXE010000023.1"/>
</dbReference>
<reference evidence="1" key="1">
    <citation type="submission" date="2023-02" db="EMBL/GenBank/DDBJ databases">
        <title>A novel hydrolase synthesized by Rhodococcus erythropolis HQ is responsible for the detoxification of Zearalenone.</title>
        <authorList>
            <person name="Hu J."/>
            <person name="Xu J."/>
        </authorList>
    </citation>
    <scope>NUCLEOTIDE SEQUENCE</scope>
    <source>
        <strain evidence="1">HQ</strain>
    </source>
</reference>
<evidence type="ECO:0000313" key="1">
    <source>
        <dbReference type="EMBL" id="MDE8649001.1"/>
    </source>
</evidence>